<dbReference type="PANTHER" id="PTHR33067">
    <property type="entry name" value="RNA-DIRECTED DNA POLYMERASE-RELATED"/>
    <property type="match status" value="1"/>
</dbReference>
<accession>A0A699IQF0</accession>
<gene>
    <name evidence="1" type="ORF">Tci_533253</name>
</gene>
<keyword evidence="1" id="KW-0808">Transferase</keyword>
<keyword evidence="1" id="KW-0695">RNA-directed DNA polymerase</keyword>
<dbReference type="PANTHER" id="PTHR33067:SF9">
    <property type="entry name" value="RNA-DIRECTED DNA POLYMERASE"/>
    <property type="match status" value="1"/>
</dbReference>
<keyword evidence="1" id="KW-0548">Nucleotidyltransferase</keyword>
<evidence type="ECO:0000313" key="1">
    <source>
        <dbReference type="EMBL" id="GEZ61280.1"/>
    </source>
</evidence>
<dbReference type="Gene3D" id="2.40.70.10">
    <property type="entry name" value="Acid Proteases"/>
    <property type="match status" value="1"/>
</dbReference>
<dbReference type="InterPro" id="IPR021109">
    <property type="entry name" value="Peptidase_aspartic_dom_sf"/>
</dbReference>
<dbReference type="AlphaFoldDB" id="A0A699IQF0"/>
<reference evidence="1" key="1">
    <citation type="journal article" date="2019" name="Sci. Rep.">
        <title>Draft genome of Tanacetum cinerariifolium, the natural source of mosquito coil.</title>
        <authorList>
            <person name="Yamashiro T."/>
            <person name="Shiraishi A."/>
            <person name="Satake H."/>
            <person name="Nakayama K."/>
        </authorList>
    </citation>
    <scope>NUCLEOTIDE SEQUENCE</scope>
</reference>
<dbReference type="GO" id="GO:0003964">
    <property type="term" value="F:RNA-directed DNA polymerase activity"/>
    <property type="evidence" value="ECO:0007669"/>
    <property type="project" value="UniProtKB-KW"/>
</dbReference>
<name>A0A699IQF0_TANCI</name>
<organism evidence="1">
    <name type="scientific">Tanacetum cinerariifolium</name>
    <name type="common">Dalmatian daisy</name>
    <name type="synonym">Chrysanthemum cinerariifolium</name>
    <dbReference type="NCBI Taxonomy" id="118510"/>
    <lineage>
        <taxon>Eukaryota</taxon>
        <taxon>Viridiplantae</taxon>
        <taxon>Streptophyta</taxon>
        <taxon>Embryophyta</taxon>
        <taxon>Tracheophyta</taxon>
        <taxon>Spermatophyta</taxon>
        <taxon>Magnoliopsida</taxon>
        <taxon>eudicotyledons</taxon>
        <taxon>Gunneridae</taxon>
        <taxon>Pentapetalae</taxon>
        <taxon>asterids</taxon>
        <taxon>campanulids</taxon>
        <taxon>Asterales</taxon>
        <taxon>Asteraceae</taxon>
        <taxon>Asteroideae</taxon>
        <taxon>Anthemideae</taxon>
        <taxon>Anthemidinae</taxon>
        <taxon>Tanacetum</taxon>
    </lineage>
</organism>
<sequence length="147" mass="16978">MLVEVGKFTFPMDFVILEIEEDNKIPLILGRHFLHTADVVIRVKRKQLNLIVGTKRMTFSIDSTMKPFYSNDDTCFSIDVIDEILEEYFGALIDEGSKILHSIKGTILEEKLFAKFNEIMALSIDENSKRNSSTMIIRSRYLLKNLL</sequence>
<dbReference type="EMBL" id="BKCJ010300530">
    <property type="protein sequence ID" value="GEZ61280.1"/>
    <property type="molecule type" value="Genomic_DNA"/>
</dbReference>
<comment type="caution">
    <text evidence="1">The sequence shown here is derived from an EMBL/GenBank/DDBJ whole genome shotgun (WGS) entry which is preliminary data.</text>
</comment>
<protein>
    <submittedName>
        <fullName evidence="1">Reverse transcriptase domain-containing protein</fullName>
    </submittedName>
</protein>
<proteinExistence type="predicted"/>